<feature type="non-terminal residue" evidence="2">
    <location>
        <position position="70"/>
    </location>
</feature>
<dbReference type="Proteomes" id="UP000005951">
    <property type="component" value="Unassembled WGS sequence"/>
</dbReference>
<dbReference type="RefSeq" id="WP_005265922.1">
    <property type="nucleotide sequence ID" value="NZ_AJYC02000448.1"/>
</dbReference>
<sequence>GTRDSDMGPLVTKVHRDKVASYIDAGENDGATIVVDGRTVQANGGADGFWLGPTLIDHVTTDTSVYTDEI</sequence>
<comment type="caution">
    <text evidence="2">The sequence shown here is derived from an EMBL/GenBank/DDBJ whole genome shotgun (WGS) entry which is preliminary data.</text>
</comment>
<feature type="domain" description="Aldehyde dehydrogenase" evidence="1">
    <location>
        <begin position="3"/>
        <end position="70"/>
    </location>
</feature>
<name>K8X5W1_RHOOP</name>
<dbReference type="InterPro" id="IPR016163">
    <property type="entry name" value="Ald_DH_C"/>
</dbReference>
<dbReference type="AlphaFoldDB" id="K8X5W1"/>
<dbReference type="Pfam" id="PF00171">
    <property type="entry name" value="Aldedh"/>
    <property type="match status" value="1"/>
</dbReference>
<organism evidence="2 3">
    <name type="scientific">Rhodococcus opacus M213</name>
    <dbReference type="NCBI Taxonomy" id="1129896"/>
    <lineage>
        <taxon>Bacteria</taxon>
        <taxon>Bacillati</taxon>
        <taxon>Actinomycetota</taxon>
        <taxon>Actinomycetes</taxon>
        <taxon>Mycobacteriales</taxon>
        <taxon>Nocardiaceae</taxon>
        <taxon>Rhodococcus</taxon>
    </lineage>
</organism>
<dbReference type="Gene3D" id="3.40.309.10">
    <property type="entry name" value="Aldehyde Dehydrogenase, Chain A, domain 2"/>
    <property type="match status" value="1"/>
</dbReference>
<evidence type="ECO:0000313" key="3">
    <source>
        <dbReference type="Proteomes" id="UP000005951"/>
    </source>
</evidence>
<evidence type="ECO:0000259" key="1">
    <source>
        <dbReference type="Pfam" id="PF00171"/>
    </source>
</evidence>
<proteinExistence type="predicted"/>
<dbReference type="InterPro" id="IPR016161">
    <property type="entry name" value="Ald_DH/histidinol_DH"/>
</dbReference>
<evidence type="ECO:0000313" key="2">
    <source>
        <dbReference type="EMBL" id="EKT76221.1"/>
    </source>
</evidence>
<protein>
    <submittedName>
        <fullName evidence="2">Methylmalonate-semialdehyde dehydrogenase</fullName>
    </submittedName>
</protein>
<dbReference type="GO" id="GO:0004491">
    <property type="term" value="F:methylmalonate-semialdehyde dehydrogenase (acylating, NAD) activity"/>
    <property type="evidence" value="ECO:0007669"/>
    <property type="project" value="InterPro"/>
</dbReference>
<reference evidence="2 3" key="1">
    <citation type="journal article" date="2013" name="Genome Announc.">
        <title>Draft Genome Sequence of Rhodococcus opacus Strain M213 Shows a Diverse Catabolic Potential.</title>
        <authorList>
            <person name="Pathak A."/>
            <person name="Green S.J."/>
            <person name="Ogram A."/>
            <person name="Chauhan A."/>
        </authorList>
    </citation>
    <scope>NUCLEOTIDE SEQUENCE [LARGE SCALE GENOMIC DNA]</scope>
    <source>
        <strain evidence="2 3">M213</strain>
    </source>
</reference>
<dbReference type="GO" id="GO:0006210">
    <property type="term" value="P:thymine catabolic process"/>
    <property type="evidence" value="ECO:0007669"/>
    <property type="project" value="TreeGrafter"/>
</dbReference>
<dbReference type="GO" id="GO:0006574">
    <property type="term" value="P:L-valine catabolic process"/>
    <property type="evidence" value="ECO:0007669"/>
    <property type="project" value="TreeGrafter"/>
</dbReference>
<dbReference type="PANTHER" id="PTHR43866:SF4">
    <property type="entry name" value="MALONATE-SEMIALDEHYDE DEHYDROGENASE"/>
    <property type="match status" value="1"/>
</dbReference>
<accession>K8X5W1</accession>
<dbReference type="EMBL" id="AJYC02000448">
    <property type="protein sequence ID" value="EKT76221.1"/>
    <property type="molecule type" value="Genomic_DNA"/>
</dbReference>
<dbReference type="SUPFAM" id="SSF53720">
    <property type="entry name" value="ALDH-like"/>
    <property type="match status" value="1"/>
</dbReference>
<dbReference type="PANTHER" id="PTHR43866">
    <property type="entry name" value="MALONATE-SEMIALDEHYDE DEHYDROGENASE"/>
    <property type="match status" value="1"/>
</dbReference>
<feature type="non-terminal residue" evidence="2">
    <location>
        <position position="1"/>
    </location>
</feature>
<dbReference type="InterPro" id="IPR010061">
    <property type="entry name" value="MeMal-semiAld_DH"/>
</dbReference>
<gene>
    <name evidence="2" type="ORF">WSS_A43860</name>
</gene>
<dbReference type="InterPro" id="IPR015590">
    <property type="entry name" value="Aldehyde_DH_dom"/>
</dbReference>